<dbReference type="Pfam" id="PF18962">
    <property type="entry name" value="Por_Secre_tail"/>
    <property type="match status" value="1"/>
</dbReference>
<feature type="domain" description="Golvesin/Xly CBD-like" evidence="2">
    <location>
        <begin position="563"/>
        <end position="675"/>
    </location>
</feature>
<feature type="domain" description="Secretion system C-terminal sorting" evidence="1">
    <location>
        <begin position="702"/>
        <end position="776"/>
    </location>
</feature>
<evidence type="ECO:0000259" key="1">
    <source>
        <dbReference type="Pfam" id="PF18962"/>
    </source>
</evidence>
<name>A0A9C9K0F8_UNCW3</name>
<comment type="caution">
    <text evidence="3">The sequence shown here is derived from an EMBL/GenBank/DDBJ whole genome shotgun (WGS) entry which is preliminary data.</text>
</comment>
<dbReference type="NCBIfam" id="TIGR04183">
    <property type="entry name" value="Por_Secre_tail"/>
    <property type="match status" value="1"/>
</dbReference>
<dbReference type="InterPro" id="IPR026444">
    <property type="entry name" value="Secre_tail"/>
</dbReference>
<dbReference type="EMBL" id="DRIG01000085">
    <property type="protein sequence ID" value="HEC79033.1"/>
    <property type="molecule type" value="Genomic_DNA"/>
</dbReference>
<organism evidence="3 4">
    <name type="scientific">candidate division WOR-3 bacterium</name>
    <dbReference type="NCBI Taxonomy" id="2052148"/>
    <lineage>
        <taxon>Bacteria</taxon>
        <taxon>Bacteria division WOR-3</taxon>
    </lineage>
</organism>
<evidence type="ECO:0000259" key="2">
    <source>
        <dbReference type="Pfam" id="PF25275"/>
    </source>
</evidence>
<dbReference type="Gene3D" id="2.120.10.30">
    <property type="entry name" value="TolB, C-terminal domain"/>
    <property type="match status" value="1"/>
</dbReference>
<dbReference type="AlphaFoldDB" id="A0A9C9K0F8"/>
<dbReference type="SUPFAM" id="SSF69304">
    <property type="entry name" value="Tricorn protease N-terminal domain"/>
    <property type="match status" value="1"/>
</dbReference>
<accession>A0A9C9K0F8</accession>
<reference evidence="3" key="1">
    <citation type="journal article" date="2020" name="mSystems">
        <title>Genome- and Community-Level Interaction Insights into Carbon Utilization and Element Cycling Functions of Hydrothermarchaeota in Hydrothermal Sediment.</title>
        <authorList>
            <person name="Zhou Z."/>
            <person name="Liu Y."/>
            <person name="Xu W."/>
            <person name="Pan J."/>
            <person name="Luo Z.H."/>
            <person name="Li M."/>
        </authorList>
    </citation>
    <scope>NUCLEOTIDE SEQUENCE</scope>
    <source>
        <strain evidence="3">HyVt-388</strain>
    </source>
</reference>
<protein>
    <submittedName>
        <fullName evidence="3">T9SS type A sorting domain-containing protein</fullName>
    </submittedName>
</protein>
<dbReference type="InterPro" id="IPR011042">
    <property type="entry name" value="6-blade_b-propeller_TolB-like"/>
</dbReference>
<proteinExistence type="predicted"/>
<dbReference type="Pfam" id="PF25275">
    <property type="entry name" value="Golvesin_C"/>
    <property type="match status" value="1"/>
</dbReference>
<dbReference type="Proteomes" id="UP000885826">
    <property type="component" value="Unassembled WGS sequence"/>
</dbReference>
<dbReference type="InterPro" id="IPR033803">
    <property type="entry name" value="CBD-like_Golvesin-Xly"/>
</dbReference>
<sequence length="777" mass="89072">MFALLFLISQFYSDEPAGYFRTPVFTAYGIVVTDDHYSTLYLVRKNTLKKLVEAPGCGRYYTVSGDGRLIGFKLISEDGLQRPAIYDLKQEKTKQLHGPVFCAGQVSFSYNNNIAFTIGEQFFLQQDDGTDSYLIGYYSNLAPVSPDCRYVVYNDEDDRLWVLRLSDGKRVCITDHKKGCFAPVWSNGSRYLLYSSLDGFIKVYDIVEQRTFDIDQGYSPAWSFDDKYIIYYKTKTDDHRLTGSDLFLAKFDGTQIIQLTATPHILEIDPKFYSKEHIIFTVYDRNEIFTARIFQDKLVDIELLYQRKNPLSVNHAAVNPDYRMRDSIDVPYLHQVYDVPDWFNGHWACAPTTAMMAIAYYYKLPYWDCSCSLPYNHTSHYGRYICERYHYYEVDYNWSAQDPSGNWAEGGYGYMWYDTNRPYTHMALYLNNHGLNSWRDDSPTFNETVAELDSGYPYGMCVGLTAAGHLVLAVGQVLTWHTLIFNDPYGNKNTAGYPSYDGKYARYDWPGYNNGYENLNNVYWCVGARGGWEIAADTIVDDLQFNSGFYLHTEEPSSMAFWWDRLTGFQGHTWWTYTTAAAGQDTCYAIWTPHLAVAGDYEVFAYIPSTDGQATGARYRVFYNGDSQTVVINQANYVDQWVSLGVYPFDTTGGYVYLGDATGEQGQHIAFDAVRWSYQGAGVKERAVLKSTRDWIITFGTNPVRDNIILRLKLRTAKESVFSIYNSAGACVYKEEKGFLNKGNHIIKINVSTFSAGVYFIKVKLDSQNTIRKIIIL</sequence>
<gene>
    <name evidence="3" type="ORF">ENI34_07835</name>
</gene>
<evidence type="ECO:0000313" key="4">
    <source>
        <dbReference type="Proteomes" id="UP000885826"/>
    </source>
</evidence>
<evidence type="ECO:0000313" key="3">
    <source>
        <dbReference type="EMBL" id="HEC79033.1"/>
    </source>
</evidence>